<evidence type="ECO:0008006" key="4">
    <source>
        <dbReference type="Google" id="ProtNLM"/>
    </source>
</evidence>
<gene>
    <name evidence="2" type="ORF">MKP05_09370</name>
</gene>
<evidence type="ECO:0000313" key="2">
    <source>
        <dbReference type="EMBL" id="MCH4563338.1"/>
    </source>
</evidence>
<accession>A0ABS9RTZ4</accession>
<evidence type="ECO:0000313" key="3">
    <source>
        <dbReference type="Proteomes" id="UP001202117"/>
    </source>
</evidence>
<comment type="caution">
    <text evidence="2">The sequence shown here is derived from an EMBL/GenBank/DDBJ whole genome shotgun (WGS) entry which is preliminary data.</text>
</comment>
<proteinExistence type="predicted"/>
<dbReference type="RefSeq" id="WP_240568047.1">
    <property type="nucleotide sequence ID" value="NZ_JAKVPY010000009.1"/>
</dbReference>
<feature type="region of interest" description="Disordered" evidence="1">
    <location>
        <begin position="532"/>
        <end position="556"/>
    </location>
</feature>
<dbReference type="Proteomes" id="UP001202117">
    <property type="component" value="Unassembled WGS sequence"/>
</dbReference>
<evidence type="ECO:0000256" key="1">
    <source>
        <dbReference type="SAM" id="MobiDB-lite"/>
    </source>
</evidence>
<reference evidence="2 3" key="1">
    <citation type="submission" date="2022-02" db="EMBL/GenBank/DDBJ databases">
        <title>Halomonas fukangensis sp. nov., a halophilic bacterium isolated from a bulk soil of Kalidium foliatum at Fukang.</title>
        <authorList>
            <person name="Huang Y."/>
        </authorList>
    </citation>
    <scope>NUCLEOTIDE SEQUENCE [LARGE SCALE GENOMIC DNA]</scope>
    <source>
        <strain evidence="2 3">EGI 63088</strain>
    </source>
</reference>
<protein>
    <recommendedName>
        <fullName evidence="4">Bacteriophage tail tape measure N-terminal domain-containing protein</fullName>
    </recommendedName>
</protein>
<name>A0ABS9RTZ4_9GAMM</name>
<sequence>MASSSLGTLTLDLIARTGGFVKGMSKAERSSKKWRRQVERDLKKLRGQFGKFAKIAAGAGVAAAGAFTILAKEGLQFVDAQAKMATRLGSTIDDLRAVQIAASDFGIEQGRLTRSLASYTKRLGDAARGTGEAQKAYEALGLEASELVNLPLPEQLALIAERISEVDSAAERTSIADRLMSGGRNMVNLFEEGGGAIRAAVQEVDDFGLSLNEIDTKRVEKANDVIGRIPRALEPIRNQIAINLAEPLIDVAELFNDAAKASNGFAAEVTEGMAIAVETIGEMISGVDDLRISLMKIQRFQLGVSAFAEQARLNVVGQGMGRMQDYGADNPPPETGPATAEYNRLDAEIRALENGSNAFQKAADFALDQAERIRSGPERRARLQEGFDAGLGDTISNDAIAAAEAVADAMSRASEAANDSADADEDKADKSDTAAKAIEDLGNASDGASRALASIAGGMAGSADPRYNIKAGGDTLEDRARARFEASAFRPGDPSVINYAPNPTARPTWSTDYLDAGVQKVNQAVATTAREQQSGGNRVPIHLTVTGKDGGEASGEGEVEAKLVEILTAASASVSPV</sequence>
<organism evidence="2 3">
    <name type="scientific">Halomonas flagellata</name>
    <dbReference type="NCBI Taxonomy" id="2920385"/>
    <lineage>
        <taxon>Bacteria</taxon>
        <taxon>Pseudomonadati</taxon>
        <taxon>Pseudomonadota</taxon>
        <taxon>Gammaproteobacteria</taxon>
        <taxon>Oceanospirillales</taxon>
        <taxon>Halomonadaceae</taxon>
        <taxon>Halomonas</taxon>
    </lineage>
</organism>
<keyword evidence="3" id="KW-1185">Reference proteome</keyword>
<dbReference type="EMBL" id="JAKVPY010000009">
    <property type="protein sequence ID" value="MCH4563338.1"/>
    <property type="molecule type" value="Genomic_DNA"/>
</dbReference>